<evidence type="ECO:0000256" key="1">
    <source>
        <dbReference type="ARBA" id="ARBA00022723"/>
    </source>
</evidence>
<dbReference type="Proteomes" id="UP000006327">
    <property type="component" value="Unassembled WGS sequence"/>
</dbReference>
<accession>K6ZD85</accession>
<dbReference type="eggNOG" id="ENOG5032Y5P">
    <property type="taxonomic scope" value="Bacteria"/>
</dbReference>
<dbReference type="AlphaFoldDB" id="K6ZD85"/>
<dbReference type="RefSeq" id="WP_007624234.1">
    <property type="nucleotide sequence ID" value="NZ_BAEO01000062.1"/>
</dbReference>
<proteinExistence type="predicted"/>
<sequence>MNKVYSHFDRFMVFQIKQLLDEKGIPCFVKNEFAIGAMGELSPMDVLPEVWISDPQWLPKAQQFIDEFESQPIDQSPWICTKCNETNAANFELCWQCAEDRDV</sequence>
<dbReference type="PROSITE" id="PS01358">
    <property type="entry name" value="ZF_RANBP2_1"/>
    <property type="match status" value="1"/>
</dbReference>
<name>K6ZD85_9ALTE</name>
<dbReference type="InterPro" id="IPR001876">
    <property type="entry name" value="Znf_RanBP2"/>
</dbReference>
<evidence type="ECO:0000313" key="5">
    <source>
        <dbReference type="EMBL" id="GAC21365.1"/>
    </source>
</evidence>
<keyword evidence="2" id="KW-0863">Zinc-finger</keyword>
<dbReference type="Pfam" id="PF09413">
    <property type="entry name" value="DUF2007"/>
    <property type="match status" value="1"/>
</dbReference>
<evidence type="ECO:0000259" key="4">
    <source>
        <dbReference type="PROSITE" id="PS01358"/>
    </source>
</evidence>
<keyword evidence="1" id="KW-0479">Metal-binding</keyword>
<feature type="domain" description="RanBP2-type" evidence="4">
    <location>
        <begin position="78"/>
        <end position="97"/>
    </location>
</feature>
<dbReference type="InterPro" id="IPR036443">
    <property type="entry name" value="Znf_RanBP2_sf"/>
</dbReference>
<organism evidence="5 6">
    <name type="scientific">Paraglaciecola arctica BSs20135</name>
    <dbReference type="NCBI Taxonomy" id="493475"/>
    <lineage>
        <taxon>Bacteria</taxon>
        <taxon>Pseudomonadati</taxon>
        <taxon>Pseudomonadota</taxon>
        <taxon>Gammaproteobacteria</taxon>
        <taxon>Alteromonadales</taxon>
        <taxon>Alteromonadaceae</taxon>
        <taxon>Paraglaciecola</taxon>
    </lineage>
</organism>
<keyword evidence="3" id="KW-0862">Zinc</keyword>
<dbReference type="STRING" id="493475.GARC_4423"/>
<gene>
    <name evidence="5" type="ORF">GARC_4423</name>
</gene>
<keyword evidence="6" id="KW-1185">Reference proteome</keyword>
<protein>
    <recommendedName>
        <fullName evidence="4">RanBP2-type domain-containing protein</fullName>
    </recommendedName>
</protein>
<comment type="caution">
    <text evidence="5">The sequence shown here is derived from an EMBL/GenBank/DDBJ whole genome shotgun (WGS) entry which is preliminary data.</text>
</comment>
<dbReference type="SUPFAM" id="SSF90209">
    <property type="entry name" value="Ran binding protein zinc finger-like"/>
    <property type="match status" value="1"/>
</dbReference>
<evidence type="ECO:0000256" key="2">
    <source>
        <dbReference type="ARBA" id="ARBA00022771"/>
    </source>
</evidence>
<dbReference type="OrthoDB" id="9814654at2"/>
<dbReference type="GO" id="GO:0008270">
    <property type="term" value="F:zinc ion binding"/>
    <property type="evidence" value="ECO:0007669"/>
    <property type="project" value="UniProtKB-KW"/>
</dbReference>
<evidence type="ECO:0000256" key="3">
    <source>
        <dbReference type="ARBA" id="ARBA00022833"/>
    </source>
</evidence>
<dbReference type="EMBL" id="BAEO01000062">
    <property type="protein sequence ID" value="GAC21365.1"/>
    <property type="molecule type" value="Genomic_DNA"/>
</dbReference>
<dbReference type="InterPro" id="IPR018551">
    <property type="entry name" value="DUF2007"/>
</dbReference>
<reference evidence="5 6" key="1">
    <citation type="journal article" date="2017" name="Antonie Van Leeuwenhoek">
        <title>Rhizobium rhizosphaerae sp. nov., a novel species isolated from rice rhizosphere.</title>
        <authorList>
            <person name="Zhao J.J."/>
            <person name="Zhang J."/>
            <person name="Zhang R.J."/>
            <person name="Zhang C.W."/>
            <person name="Yin H.Q."/>
            <person name="Zhang X.X."/>
        </authorList>
    </citation>
    <scope>NUCLEOTIDE SEQUENCE [LARGE SCALE GENOMIC DNA]</scope>
    <source>
        <strain evidence="5 6">BSs20135</strain>
    </source>
</reference>
<evidence type="ECO:0000313" key="6">
    <source>
        <dbReference type="Proteomes" id="UP000006327"/>
    </source>
</evidence>